<keyword evidence="2" id="KW-0813">Transport</keyword>
<dbReference type="InterPro" id="IPR030678">
    <property type="entry name" value="Peptide/Ni-bd"/>
</dbReference>
<comment type="caution">
    <text evidence="6">The sequence shown here is derived from an EMBL/GenBank/DDBJ whole genome shotgun (WGS) entry which is preliminary data.</text>
</comment>
<dbReference type="PIRSF" id="PIRSF002741">
    <property type="entry name" value="MppA"/>
    <property type="match status" value="1"/>
</dbReference>
<dbReference type="SUPFAM" id="SSF53850">
    <property type="entry name" value="Periplasmic binding protein-like II"/>
    <property type="match status" value="1"/>
</dbReference>
<protein>
    <submittedName>
        <fullName evidence="6">Peptide ABC transporter substrate-binding protein</fullName>
    </submittedName>
</protein>
<evidence type="ECO:0000256" key="3">
    <source>
        <dbReference type="ARBA" id="ARBA00022729"/>
    </source>
</evidence>
<dbReference type="InterPro" id="IPR000914">
    <property type="entry name" value="SBP_5_dom"/>
</dbReference>
<sequence length="592" mass="64440">MRIRFPAVGVLRLALAFVLIAMGCRGVPVTPAASPSATVPSPPVTPTAEPDMPTVTPTEESPARGGTLVIGVPAEPDALNFSLTRQPVSYWILSCLDARLIRVRDDNTLEPQLLTEVPSVENGGISQDGRTYTLRFRPGLKWSDGEPLDGRDFLFTWQLLTNPSYPASSRAGWELIQSVELSDDYLTVTVYLERPAASFLEDVLIGIGERPGGFILPAHALGALPPAAIPESDYAGLGHVSSGPFVVAEWQPGKQLTLERNPVYEADEVYLDRIVFRFLPDERELLTQLVSGEIDLAAGLPEWSIAELHAQPELATLVTPRGGAVASVAINLNDPASPSHPHPILSDVRVRQALLLGFDRARLVEDLLLGSVPVAASLLDQSLWQAGPESPAAFDPQRARRLLDEAGWHPGPDGIRVRDGQALQLTLAVDANPERDLALKRQIATAFADDMRAIGVDIRIVPLTSQAVERQFDLLLCWCDRRLTPSDLDAWFGSERIPSSENPGGENVMGYRSEVVDQLLAQQSVAVDHAARLKILAMIQQQIERDLPVLPIYIHVDIVAGRAHVKGLAPGPMTGIWWNPEGWWLSAQEATP</sequence>
<organism evidence="6">
    <name type="scientific">Thermorudis peleae</name>
    <dbReference type="NCBI Taxonomy" id="1382356"/>
    <lineage>
        <taxon>Bacteria</taxon>
        <taxon>Pseudomonadati</taxon>
        <taxon>Thermomicrobiota</taxon>
        <taxon>Thermomicrobia</taxon>
        <taxon>Thermomicrobia incertae sedis</taxon>
        <taxon>Thermorudis</taxon>
    </lineage>
</organism>
<evidence type="ECO:0000256" key="4">
    <source>
        <dbReference type="SAM" id="MobiDB-lite"/>
    </source>
</evidence>
<dbReference type="GO" id="GO:0015833">
    <property type="term" value="P:peptide transport"/>
    <property type="evidence" value="ECO:0007669"/>
    <property type="project" value="TreeGrafter"/>
</dbReference>
<dbReference type="EMBL" id="DSIY01000041">
    <property type="protein sequence ID" value="HEG90197.1"/>
    <property type="molecule type" value="Genomic_DNA"/>
</dbReference>
<dbReference type="PANTHER" id="PTHR30290:SF9">
    <property type="entry name" value="OLIGOPEPTIDE-BINDING PROTEIN APPA"/>
    <property type="match status" value="1"/>
</dbReference>
<name>A0A831TAB2_9BACT</name>
<dbReference type="Pfam" id="PF00496">
    <property type="entry name" value="SBP_bac_5"/>
    <property type="match status" value="1"/>
</dbReference>
<dbReference type="Gene3D" id="3.40.190.10">
    <property type="entry name" value="Periplasmic binding protein-like II"/>
    <property type="match status" value="1"/>
</dbReference>
<accession>A0A831TAB2</accession>
<comment type="similarity">
    <text evidence="1">Belongs to the bacterial solute-binding protein 5 family.</text>
</comment>
<dbReference type="CDD" id="cd08513">
    <property type="entry name" value="PBP2_thermophilic_Hb8_like"/>
    <property type="match status" value="1"/>
</dbReference>
<feature type="region of interest" description="Disordered" evidence="4">
    <location>
        <begin position="31"/>
        <end position="64"/>
    </location>
</feature>
<reference evidence="6" key="1">
    <citation type="journal article" date="2020" name="mSystems">
        <title>Genome- and Community-Level Interaction Insights into Carbon Utilization and Element Cycling Functions of Hydrothermarchaeota in Hydrothermal Sediment.</title>
        <authorList>
            <person name="Zhou Z."/>
            <person name="Liu Y."/>
            <person name="Xu W."/>
            <person name="Pan J."/>
            <person name="Luo Z.H."/>
            <person name="Li M."/>
        </authorList>
    </citation>
    <scope>NUCLEOTIDE SEQUENCE [LARGE SCALE GENOMIC DNA]</scope>
    <source>
        <strain evidence="6">SpSt-210</strain>
    </source>
</reference>
<evidence type="ECO:0000256" key="1">
    <source>
        <dbReference type="ARBA" id="ARBA00005695"/>
    </source>
</evidence>
<dbReference type="GO" id="GO:0043190">
    <property type="term" value="C:ATP-binding cassette (ABC) transporter complex"/>
    <property type="evidence" value="ECO:0007669"/>
    <property type="project" value="InterPro"/>
</dbReference>
<evidence type="ECO:0000313" key="6">
    <source>
        <dbReference type="EMBL" id="HEG90197.1"/>
    </source>
</evidence>
<gene>
    <name evidence="6" type="ORF">ENP34_01935</name>
</gene>
<dbReference type="AlphaFoldDB" id="A0A831TAB2"/>
<dbReference type="GO" id="GO:0030288">
    <property type="term" value="C:outer membrane-bounded periplasmic space"/>
    <property type="evidence" value="ECO:0007669"/>
    <property type="project" value="UniProtKB-ARBA"/>
</dbReference>
<dbReference type="InterPro" id="IPR039424">
    <property type="entry name" value="SBP_5"/>
</dbReference>
<dbReference type="GO" id="GO:1904680">
    <property type="term" value="F:peptide transmembrane transporter activity"/>
    <property type="evidence" value="ECO:0007669"/>
    <property type="project" value="TreeGrafter"/>
</dbReference>
<proteinExistence type="inferred from homology"/>
<keyword evidence="3" id="KW-0732">Signal</keyword>
<dbReference type="PROSITE" id="PS51257">
    <property type="entry name" value="PROKAR_LIPOPROTEIN"/>
    <property type="match status" value="1"/>
</dbReference>
<dbReference type="Gene3D" id="3.10.105.10">
    <property type="entry name" value="Dipeptide-binding Protein, Domain 3"/>
    <property type="match status" value="1"/>
</dbReference>
<feature type="domain" description="Solute-binding protein family 5" evidence="5">
    <location>
        <begin position="110"/>
        <end position="475"/>
    </location>
</feature>
<evidence type="ECO:0000256" key="2">
    <source>
        <dbReference type="ARBA" id="ARBA00022448"/>
    </source>
</evidence>
<dbReference type="PANTHER" id="PTHR30290">
    <property type="entry name" value="PERIPLASMIC BINDING COMPONENT OF ABC TRANSPORTER"/>
    <property type="match status" value="1"/>
</dbReference>
<evidence type="ECO:0000259" key="5">
    <source>
        <dbReference type="Pfam" id="PF00496"/>
    </source>
</evidence>